<dbReference type="Proteomes" id="UP000187046">
    <property type="component" value="Unassembled WGS sequence"/>
</dbReference>
<accession>A0ABX3IB99</accession>
<reference evidence="2 3" key="1">
    <citation type="submission" date="2016-12" db="EMBL/GenBank/DDBJ databases">
        <title>Bacillus phylogenomics.</title>
        <authorList>
            <person name="Dunlap C."/>
        </authorList>
    </citation>
    <scope>NUCLEOTIDE SEQUENCE [LARGE SCALE GENOMIC DNA]</scope>
    <source>
        <strain evidence="2 3">NRRL B-41327</strain>
    </source>
</reference>
<comment type="caution">
    <text evidence="2">The sequence shown here is derived from an EMBL/GenBank/DDBJ whole genome shotgun (WGS) entry which is preliminary data.</text>
</comment>
<feature type="transmembrane region" description="Helical" evidence="1">
    <location>
        <begin position="35"/>
        <end position="52"/>
    </location>
</feature>
<dbReference type="RefSeq" id="WP_076788334.1">
    <property type="nucleotide sequence ID" value="NZ_JALAJD010000002.1"/>
</dbReference>
<evidence type="ECO:0008006" key="4">
    <source>
        <dbReference type="Google" id="ProtNLM"/>
    </source>
</evidence>
<gene>
    <name evidence="2" type="ORF">BTA31_00915</name>
</gene>
<keyword evidence="1" id="KW-0812">Transmembrane</keyword>
<name>A0ABX3IB99_9BACI</name>
<evidence type="ECO:0000313" key="3">
    <source>
        <dbReference type="Proteomes" id="UP000187046"/>
    </source>
</evidence>
<feature type="transmembrane region" description="Helical" evidence="1">
    <location>
        <begin position="72"/>
        <end position="94"/>
    </location>
</feature>
<evidence type="ECO:0000256" key="1">
    <source>
        <dbReference type="SAM" id="Phobius"/>
    </source>
</evidence>
<evidence type="ECO:0000313" key="2">
    <source>
        <dbReference type="EMBL" id="OMI30655.1"/>
    </source>
</evidence>
<keyword evidence="3" id="KW-1185">Reference proteome</keyword>
<feature type="transmembrane region" description="Helical" evidence="1">
    <location>
        <begin position="100"/>
        <end position="120"/>
    </location>
</feature>
<keyword evidence="1" id="KW-1133">Transmembrane helix</keyword>
<dbReference type="EMBL" id="MRBL01000001">
    <property type="protein sequence ID" value="OMI30655.1"/>
    <property type="molecule type" value="Genomic_DNA"/>
</dbReference>
<proteinExistence type="predicted"/>
<protein>
    <recommendedName>
        <fullName evidence="4">Permease</fullName>
    </recommendedName>
</protein>
<organism evidence="2 3">
    <name type="scientific">Bacillus haynesii</name>
    <dbReference type="NCBI Taxonomy" id="1925021"/>
    <lineage>
        <taxon>Bacteria</taxon>
        <taxon>Bacillati</taxon>
        <taxon>Bacillota</taxon>
        <taxon>Bacilli</taxon>
        <taxon>Bacillales</taxon>
        <taxon>Bacillaceae</taxon>
        <taxon>Bacillus</taxon>
    </lineage>
</organism>
<feature type="transmembrane region" description="Helical" evidence="1">
    <location>
        <begin position="5"/>
        <end position="23"/>
    </location>
</feature>
<keyword evidence="1" id="KW-0472">Membrane</keyword>
<sequence length="124" mass="14347">MNSRLGNFIMSFLMLGVSLYLFFSNVVNGKSGDEIVYLLFSLFIMFFALGYLHPQFKKKDERFKLIQQKSMFFTYFILMGYFFIFTILLGYNIINLSALAAIKILGALTIATLNLLLIIFSKIY</sequence>